<comment type="caution">
    <text evidence="3">The sequence shown here is derived from an EMBL/GenBank/DDBJ whole genome shotgun (WGS) entry which is preliminary data.</text>
</comment>
<gene>
    <name evidence="3" type="ORF">GBAR_LOCUS4611</name>
</gene>
<feature type="compositionally biased region" description="Basic and acidic residues" evidence="1">
    <location>
        <begin position="31"/>
        <end position="49"/>
    </location>
</feature>
<organism evidence="3 4">
    <name type="scientific">Geodia barretti</name>
    <name type="common">Barrett's horny sponge</name>
    <dbReference type="NCBI Taxonomy" id="519541"/>
    <lineage>
        <taxon>Eukaryota</taxon>
        <taxon>Metazoa</taxon>
        <taxon>Porifera</taxon>
        <taxon>Demospongiae</taxon>
        <taxon>Heteroscleromorpha</taxon>
        <taxon>Tetractinellida</taxon>
        <taxon>Astrophorina</taxon>
        <taxon>Geodiidae</taxon>
        <taxon>Geodia</taxon>
    </lineage>
</organism>
<dbReference type="InterPro" id="IPR011029">
    <property type="entry name" value="DEATH-like_dom_sf"/>
</dbReference>
<dbReference type="SUPFAM" id="SSF47986">
    <property type="entry name" value="DEATH domain"/>
    <property type="match status" value="1"/>
</dbReference>
<evidence type="ECO:0000313" key="3">
    <source>
        <dbReference type="EMBL" id="CAI8006233.1"/>
    </source>
</evidence>
<reference evidence="3" key="1">
    <citation type="submission" date="2023-03" db="EMBL/GenBank/DDBJ databases">
        <authorList>
            <person name="Steffen K."/>
            <person name="Cardenas P."/>
        </authorList>
    </citation>
    <scope>NUCLEOTIDE SEQUENCE</scope>
</reference>
<dbReference type="Gene3D" id="1.10.533.10">
    <property type="entry name" value="Death Domain, Fas"/>
    <property type="match status" value="1"/>
</dbReference>
<dbReference type="CDD" id="cd01670">
    <property type="entry name" value="Death"/>
    <property type="match status" value="1"/>
</dbReference>
<name>A0AA35W304_GEOBA</name>
<dbReference type="PROSITE" id="PS50017">
    <property type="entry name" value="DEATH_DOMAIN"/>
    <property type="match status" value="1"/>
</dbReference>
<evidence type="ECO:0000259" key="2">
    <source>
        <dbReference type="PROSITE" id="PS50017"/>
    </source>
</evidence>
<dbReference type="Proteomes" id="UP001174909">
    <property type="component" value="Unassembled WGS sequence"/>
</dbReference>
<feature type="non-terminal residue" evidence="3">
    <location>
        <position position="721"/>
    </location>
</feature>
<accession>A0AA35W304</accession>
<dbReference type="EMBL" id="CASHTH010000670">
    <property type="protein sequence ID" value="CAI8006233.1"/>
    <property type="molecule type" value="Genomic_DNA"/>
</dbReference>
<evidence type="ECO:0000256" key="1">
    <source>
        <dbReference type="SAM" id="MobiDB-lite"/>
    </source>
</evidence>
<dbReference type="GO" id="GO:0007165">
    <property type="term" value="P:signal transduction"/>
    <property type="evidence" value="ECO:0007669"/>
    <property type="project" value="InterPro"/>
</dbReference>
<proteinExistence type="predicted"/>
<protein>
    <recommendedName>
        <fullName evidence="2">Death domain-containing protein</fullName>
    </recommendedName>
</protein>
<dbReference type="AlphaFoldDB" id="A0AA35W304"/>
<feature type="domain" description="Death" evidence="2">
    <location>
        <begin position="634"/>
        <end position="688"/>
    </location>
</feature>
<evidence type="ECO:0000313" key="4">
    <source>
        <dbReference type="Proteomes" id="UP001174909"/>
    </source>
</evidence>
<feature type="compositionally biased region" description="Acidic residues" evidence="1">
    <location>
        <begin position="1"/>
        <end position="17"/>
    </location>
</feature>
<sequence>VVGEGEGEGEEGEEEGDGERGKGEVSGGNEVKVEDGKGNGEKENEEKKPSVGGVASTGEKEGEAVIDGVIRKLTRLVGSGKSSRRLLDMELIYLTDTGGQQPFWDLIPIFARDTSATLFVHRLCEKLDEHPLNDLYQRGKQVGPSQRATLTTAQAFKTMLRGQHEREKRSKIIAVGTHRDLIKECEETIHQKNEKFAAISSPHFEEDIVYRNEDMKQIVFPLNTKTPEEDDKEEASKIRASIEKGATQHKIPIWWFILQLILEALTHKLGRDVLSKDECLHVSKSLGFSERQLDAALTFFDKLNIFLFKKNILPGVVFTNPQVPLDKLSKLVEKQYHLKAAEADPTKAAGKTIGGEWKKFRDRGILNLKFLEEFKSHYVKEIFTPSDFLLLLEKLLVICPLSATEYFFPAVLSMTPESRVNQFLASCIATEVAALVVEFPTGWAPPGVYCCSVCHLQSHAHWEVVHKPPTTPDNKDTPNRQLCQISRNCITFSKRDRPGTVTFIDNFSFFIACVNVDTRKMDREELVEHCQAVRAELFAAVEAGLENTHHTNSRPVRAFLCPFQNEACSTELHTARISENGKKWICSENSNIFDRLNPGQAVWLSGIDQTAYKRTSSPKMSDLANRVAAIIPGKWMQVAIQLEIGMGAIDAVRRDKRECFEQFMAILDIWERSSSPPFTWNTLVSVLKSPSVNENALARELEREFCCGDVTSHYVPTSSSK</sequence>
<dbReference type="InterPro" id="IPR000488">
    <property type="entry name" value="Death_dom"/>
</dbReference>
<keyword evidence="4" id="KW-1185">Reference proteome</keyword>
<feature type="region of interest" description="Disordered" evidence="1">
    <location>
        <begin position="1"/>
        <end position="60"/>
    </location>
</feature>